<dbReference type="InterPro" id="IPR007197">
    <property type="entry name" value="rSAM"/>
</dbReference>
<dbReference type="InterPro" id="IPR036291">
    <property type="entry name" value="NAD(P)-bd_dom_sf"/>
</dbReference>
<dbReference type="Proteomes" id="UP000483379">
    <property type="component" value="Unassembled WGS sequence"/>
</dbReference>
<reference evidence="6 7" key="1">
    <citation type="submission" date="2020-02" db="EMBL/GenBank/DDBJ databases">
        <title>Genome sequences of Thiorhodococcus mannitoliphagus and Thiorhodococcus minor, purple sulfur photosynthetic bacteria in the gammaproteobacterial family, Chromatiaceae.</title>
        <authorList>
            <person name="Aviles F.A."/>
            <person name="Meyer T.E."/>
            <person name="Kyndt J.A."/>
        </authorList>
    </citation>
    <scope>NUCLEOTIDE SEQUENCE [LARGE SCALE GENOMIC DNA]</scope>
    <source>
        <strain evidence="6 7">DSM 11518</strain>
    </source>
</reference>
<dbReference type="PANTHER" id="PTHR11228">
    <property type="entry name" value="RADICAL SAM DOMAIN PROTEIN"/>
    <property type="match status" value="1"/>
</dbReference>
<evidence type="ECO:0008006" key="8">
    <source>
        <dbReference type="Google" id="ProtNLM"/>
    </source>
</evidence>
<dbReference type="SFLD" id="SFLDS00029">
    <property type="entry name" value="Radical_SAM"/>
    <property type="match status" value="1"/>
</dbReference>
<keyword evidence="4" id="KW-0408">Iron</keyword>
<dbReference type="InterPro" id="IPR013785">
    <property type="entry name" value="Aldolase_TIM"/>
</dbReference>
<keyword evidence="7" id="KW-1185">Reference proteome</keyword>
<dbReference type="GO" id="GO:0051536">
    <property type="term" value="F:iron-sulfur cluster binding"/>
    <property type="evidence" value="ECO:0007669"/>
    <property type="project" value="UniProtKB-KW"/>
</dbReference>
<comment type="cofactor">
    <cofactor evidence="1">
        <name>[4Fe-4S] cluster</name>
        <dbReference type="ChEBI" id="CHEBI:49883"/>
    </cofactor>
</comment>
<dbReference type="RefSeq" id="WP_164450586.1">
    <property type="nucleotide sequence ID" value="NZ_JAAIJQ010000002.1"/>
</dbReference>
<dbReference type="AlphaFoldDB" id="A0A6M0JWM8"/>
<dbReference type="GO" id="GO:0046872">
    <property type="term" value="F:metal ion binding"/>
    <property type="evidence" value="ECO:0007669"/>
    <property type="project" value="UniProtKB-KW"/>
</dbReference>
<dbReference type="EMBL" id="JAAIJQ010000002">
    <property type="protein sequence ID" value="NEV60545.1"/>
    <property type="molecule type" value="Genomic_DNA"/>
</dbReference>
<dbReference type="Gene3D" id="3.20.20.70">
    <property type="entry name" value="Aldolase class I"/>
    <property type="match status" value="1"/>
</dbReference>
<evidence type="ECO:0000256" key="1">
    <source>
        <dbReference type="ARBA" id="ARBA00001966"/>
    </source>
</evidence>
<accession>A0A6M0JWM8</accession>
<protein>
    <recommendedName>
        <fullName evidence="8">Radical SAM protein</fullName>
    </recommendedName>
</protein>
<sequence>MVWTQQRLRDAVGARSVWIWGAMIVGQGLCRALQRSGLPIAGFLDSSPAMQGHRALGYPVHAPDSVLPRARAGEAFILIGSGHHDRPIEAQCQSHGLIAERDYLSSRALNDIDPSIDISGLCNLRCLSCPQGNLAERPPTGFMGLETYEAILSKLLDELPFLGSVQLYTWGEPLLNRQLPEIIAATRAAQVMTAISTNLKAARGLEAVVAARPDWIKVSASGYGDSYAIGHTGGDWEGFLANLHQLSQLRERLHPELQIVLNYHLYRHSVGESYRSMQALCDELGLIFRPNMAYLYSLDNVLDYVEGRPLSPEAERTLDLMLLDIDTGLERARQRKHIPCPEERCLPINWDGRVRFCGVYFKPFIADDFLSVPLEEMLARRNGSAFCRRCMSHGLHHYTGVYLEERILEDGVPESSLPPPLGKVG</sequence>
<evidence type="ECO:0000256" key="2">
    <source>
        <dbReference type="ARBA" id="ARBA00022691"/>
    </source>
</evidence>
<evidence type="ECO:0000313" key="7">
    <source>
        <dbReference type="Proteomes" id="UP000483379"/>
    </source>
</evidence>
<keyword evidence="3" id="KW-0479">Metal-binding</keyword>
<dbReference type="SUPFAM" id="SSF51735">
    <property type="entry name" value="NAD(P)-binding Rossmann-fold domains"/>
    <property type="match status" value="1"/>
</dbReference>
<keyword evidence="2" id="KW-0949">S-adenosyl-L-methionine</keyword>
<gene>
    <name evidence="6" type="ORF">G3446_01335</name>
</gene>
<name>A0A6M0JWM8_9GAMM</name>
<dbReference type="InterPro" id="IPR050377">
    <property type="entry name" value="Radical_SAM_PqqE_MftC-like"/>
</dbReference>
<evidence type="ECO:0000256" key="4">
    <source>
        <dbReference type="ARBA" id="ARBA00023004"/>
    </source>
</evidence>
<dbReference type="SUPFAM" id="SSF102114">
    <property type="entry name" value="Radical SAM enzymes"/>
    <property type="match status" value="1"/>
</dbReference>
<dbReference type="InterPro" id="IPR058240">
    <property type="entry name" value="rSAM_sf"/>
</dbReference>
<evidence type="ECO:0000256" key="5">
    <source>
        <dbReference type="ARBA" id="ARBA00023014"/>
    </source>
</evidence>
<dbReference type="CDD" id="cd01335">
    <property type="entry name" value="Radical_SAM"/>
    <property type="match status" value="1"/>
</dbReference>
<keyword evidence="5" id="KW-0411">Iron-sulfur</keyword>
<dbReference type="GO" id="GO:0003824">
    <property type="term" value="F:catalytic activity"/>
    <property type="evidence" value="ECO:0007669"/>
    <property type="project" value="InterPro"/>
</dbReference>
<evidence type="ECO:0000256" key="3">
    <source>
        <dbReference type="ARBA" id="ARBA00022723"/>
    </source>
</evidence>
<evidence type="ECO:0000313" key="6">
    <source>
        <dbReference type="EMBL" id="NEV60545.1"/>
    </source>
</evidence>
<dbReference type="PANTHER" id="PTHR11228:SF34">
    <property type="entry name" value="TUNGSTEN-CONTAINING ALDEHYDE FERREDOXIN OXIDOREDUCTASE COFACTOR MODIFYING PROTEIN"/>
    <property type="match status" value="1"/>
</dbReference>
<comment type="caution">
    <text evidence="6">The sequence shown here is derived from an EMBL/GenBank/DDBJ whole genome shotgun (WGS) entry which is preliminary data.</text>
</comment>
<proteinExistence type="predicted"/>
<organism evidence="6 7">
    <name type="scientific">Thiorhodococcus minor</name>
    <dbReference type="NCBI Taxonomy" id="57489"/>
    <lineage>
        <taxon>Bacteria</taxon>
        <taxon>Pseudomonadati</taxon>
        <taxon>Pseudomonadota</taxon>
        <taxon>Gammaproteobacteria</taxon>
        <taxon>Chromatiales</taxon>
        <taxon>Chromatiaceae</taxon>
        <taxon>Thiorhodococcus</taxon>
    </lineage>
</organism>